<keyword evidence="2" id="KW-0813">Transport</keyword>
<dbReference type="PANTHER" id="PTHR45663:SF11">
    <property type="entry name" value="GEO12009P1"/>
    <property type="match status" value="1"/>
</dbReference>
<feature type="site" description="Contributes to redox potential value" evidence="8">
    <location>
        <position position="34"/>
    </location>
</feature>
<evidence type="ECO:0000313" key="11">
    <source>
        <dbReference type="EMBL" id="PIR95829.1"/>
    </source>
</evidence>
<feature type="domain" description="Thioredoxin" evidence="10">
    <location>
        <begin position="1"/>
        <end position="111"/>
    </location>
</feature>
<dbReference type="NCBIfam" id="TIGR01068">
    <property type="entry name" value="thioredoxin"/>
    <property type="match status" value="1"/>
</dbReference>
<dbReference type="PROSITE" id="PS00194">
    <property type="entry name" value="THIOREDOXIN_1"/>
    <property type="match status" value="1"/>
</dbReference>
<feature type="active site" description="Nucleophile" evidence="8">
    <location>
        <position position="36"/>
    </location>
</feature>
<keyword evidence="4 9" id="KW-1015">Disulfide bond</keyword>
<dbReference type="InterPro" id="IPR005746">
    <property type="entry name" value="Thioredoxin"/>
</dbReference>
<feature type="site" description="Contributes to redox potential value" evidence="8">
    <location>
        <position position="35"/>
    </location>
</feature>
<evidence type="ECO:0000256" key="8">
    <source>
        <dbReference type="PIRSR" id="PIRSR000077-1"/>
    </source>
</evidence>
<dbReference type="InterPro" id="IPR013766">
    <property type="entry name" value="Thioredoxin_domain"/>
</dbReference>
<evidence type="ECO:0000256" key="9">
    <source>
        <dbReference type="PIRSR" id="PIRSR000077-4"/>
    </source>
</evidence>
<keyword evidence="3" id="KW-0249">Electron transport</keyword>
<evidence type="ECO:0000256" key="7">
    <source>
        <dbReference type="PIRNR" id="PIRNR000077"/>
    </source>
</evidence>
<dbReference type="InterPro" id="IPR017937">
    <property type="entry name" value="Thioredoxin_CS"/>
</dbReference>
<dbReference type="EMBL" id="PFAL01000005">
    <property type="protein sequence ID" value="PIR95829.1"/>
    <property type="molecule type" value="Genomic_DNA"/>
</dbReference>
<dbReference type="Gene3D" id="3.40.30.10">
    <property type="entry name" value="Glutaredoxin"/>
    <property type="match status" value="1"/>
</dbReference>
<protein>
    <recommendedName>
        <fullName evidence="6 7">Thioredoxin</fullName>
    </recommendedName>
</protein>
<sequence length="112" mass="12726">MMSKVLNVNNNDFDKEILQSDLPVLVDFWAPWCGPCRMMAPILDELSILMDGKLKVAKVDTEEAENQALAMKYNIQSIPNMKLFKGGKVIGEFIGLRPLEMLKDEIEKIINK</sequence>
<dbReference type="Proteomes" id="UP000229972">
    <property type="component" value="Unassembled WGS sequence"/>
</dbReference>
<comment type="similarity">
    <text evidence="1 7">Belongs to the thioredoxin family.</text>
</comment>
<comment type="caution">
    <text evidence="11">The sequence shown here is derived from an EMBL/GenBank/DDBJ whole genome shotgun (WGS) entry which is preliminary data.</text>
</comment>
<feature type="site" description="Deprotonates C-terminal active site Cys" evidence="8">
    <location>
        <position position="27"/>
    </location>
</feature>
<evidence type="ECO:0000259" key="10">
    <source>
        <dbReference type="PROSITE" id="PS51352"/>
    </source>
</evidence>
<dbReference type="FunFam" id="3.40.30.10:FF:000001">
    <property type="entry name" value="Thioredoxin"/>
    <property type="match status" value="1"/>
</dbReference>
<dbReference type="GO" id="GO:0015035">
    <property type="term" value="F:protein-disulfide reductase activity"/>
    <property type="evidence" value="ECO:0007669"/>
    <property type="project" value="UniProtKB-UniRule"/>
</dbReference>
<dbReference type="PRINTS" id="PR00421">
    <property type="entry name" value="THIOREDOXIN"/>
</dbReference>
<dbReference type="InterPro" id="IPR036249">
    <property type="entry name" value="Thioredoxin-like_sf"/>
</dbReference>
<dbReference type="CDD" id="cd02947">
    <property type="entry name" value="TRX_family"/>
    <property type="match status" value="1"/>
</dbReference>
<evidence type="ECO:0000256" key="6">
    <source>
        <dbReference type="NCBIfam" id="TIGR01068"/>
    </source>
</evidence>
<dbReference type="SUPFAM" id="SSF52833">
    <property type="entry name" value="Thioredoxin-like"/>
    <property type="match status" value="1"/>
</dbReference>
<evidence type="ECO:0000256" key="3">
    <source>
        <dbReference type="ARBA" id="ARBA00022982"/>
    </source>
</evidence>
<dbReference type="AlphaFoldDB" id="A0A2H0VBV2"/>
<name>A0A2H0VBV2_9BACT</name>
<dbReference type="GO" id="GO:0005737">
    <property type="term" value="C:cytoplasm"/>
    <property type="evidence" value="ECO:0007669"/>
    <property type="project" value="TreeGrafter"/>
</dbReference>
<dbReference type="PIRSF" id="PIRSF000077">
    <property type="entry name" value="Thioredoxin"/>
    <property type="match status" value="1"/>
</dbReference>
<evidence type="ECO:0000256" key="1">
    <source>
        <dbReference type="ARBA" id="ARBA00008987"/>
    </source>
</evidence>
<evidence type="ECO:0000256" key="5">
    <source>
        <dbReference type="ARBA" id="ARBA00023284"/>
    </source>
</evidence>
<feature type="disulfide bond" description="Redox-active" evidence="9">
    <location>
        <begin position="33"/>
        <end position="36"/>
    </location>
</feature>
<feature type="active site" description="Nucleophile" evidence="8">
    <location>
        <position position="33"/>
    </location>
</feature>
<accession>A0A2H0VBV2</accession>
<gene>
    <name evidence="11" type="primary">trxA</name>
    <name evidence="11" type="ORF">COT93_00370</name>
</gene>
<proteinExistence type="inferred from homology"/>
<dbReference type="PANTHER" id="PTHR45663">
    <property type="entry name" value="GEO12009P1"/>
    <property type="match status" value="1"/>
</dbReference>
<dbReference type="PROSITE" id="PS51352">
    <property type="entry name" value="THIOREDOXIN_2"/>
    <property type="match status" value="1"/>
</dbReference>
<dbReference type="Pfam" id="PF00085">
    <property type="entry name" value="Thioredoxin"/>
    <property type="match status" value="1"/>
</dbReference>
<evidence type="ECO:0000313" key="12">
    <source>
        <dbReference type="Proteomes" id="UP000229972"/>
    </source>
</evidence>
<evidence type="ECO:0000256" key="4">
    <source>
        <dbReference type="ARBA" id="ARBA00023157"/>
    </source>
</evidence>
<organism evidence="11 12">
    <name type="scientific">Candidatus Falkowbacteria bacterium CG10_big_fil_rev_8_21_14_0_10_37_18</name>
    <dbReference type="NCBI Taxonomy" id="1974562"/>
    <lineage>
        <taxon>Bacteria</taxon>
        <taxon>Candidatus Falkowiibacteriota</taxon>
    </lineage>
</organism>
<dbReference type="PROSITE" id="PS51354">
    <property type="entry name" value="GLUTAREDOXIN_2"/>
    <property type="match status" value="1"/>
</dbReference>
<evidence type="ECO:0000256" key="2">
    <source>
        <dbReference type="ARBA" id="ARBA00022448"/>
    </source>
</evidence>
<reference evidence="12" key="1">
    <citation type="submission" date="2017-09" db="EMBL/GenBank/DDBJ databases">
        <title>Depth-based differentiation of microbial function through sediment-hosted aquifers and enrichment of novel symbionts in the deep terrestrial subsurface.</title>
        <authorList>
            <person name="Probst A.J."/>
            <person name="Ladd B."/>
            <person name="Jarett J.K."/>
            <person name="Geller-Mcgrath D.E."/>
            <person name="Sieber C.M.K."/>
            <person name="Emerson J.B."/>
            <person name="Anantharaman K."/>
            <person name="Thomas B.C."/>
            <person name="Malmstrom R."/>
            <person name="Stieglmeier M."/>
            <person name="Klingl A."/>
            <person name="Woyke T."/>
            <person name="Ryan C.M."/>
            <person name="Banfield J.F."/>
        </authorList>
    </citation>
    <scope>NUCLEOTIDE SEQUENCE [LARGE SCALE GENOMIC DNA]</scope>
</reference>
<keyword evidence="5 9" id="KW-0676">Redox-active center</keyword>